<protein>
    <recommendedName>
        <fullName evidence="4">DUF2812 domain-containing protein</fullName>
    </recommendedName>
</protein>
<reference evidence="2 3" key="1">
    <citation type="submission" date="2020-08" db="EMBL/GenBank/DDBJ databases">
        <title>Sequencing the genomes of 1000 actinobacteria strains.</title>
        <authorList>
            <person name="Klenk H.-P."/>
        </authorList>
    </citation>
    <scope>NUCLEOTIDE SEQUENCE [LARGE SCALE GENOMIC DNA]</scope>
    <source>
        <strain evidence="2 3">DSM 44320</strain>
    </source>
</reference>
<gene>
    <name evidence="2" type="ORF">FHR33_006706</name>
</gene>
<dbReference type="GeneID" id="95392973"/>
<keyword evidence="3" id="KW-1185">Reference proteome</keyword>
<sequence length="238" mass="25995">MSTYFDELAVRLRERGVPEETVTATVADLTAYLAESGGDPEEEFGPAADFAQQLGAAPASESAAESSTWRWTADIFVDERHLNEFGDQGWEVDRVDATGRFVSHRDEDNPQRWEYRREVIARKGRKALVEELAPDGWEPCGTWFFYEYFKRPKAASLGPEAQLGAPPRAPGKGVFLSRRFFLLVGFAAVCLVASLMLMINVSGGGAGFVVGLLAGAAGGALVALGSLWFQARRRDRSG</sequence>
<comment type="caution">
    <text evidence="2">The sequence shown here is derived from an EMBL/GenBank/DDBJ whole genome shotgun (WGS) entry which is preliminary data.</text>
</comment>
<dbReference type="RefSeq" id="WP_183656033.1">
    <property type="nucleotide sequence ID" value="NZ_BAAAXX010000041.1"/>
</dbReference>
<keyword evidence="1" id="KW-0472">Membrane</keyword>
<dbReference type="Proteomes" id="UP000579945">
    <property type="component" value="Unassembled WGS sequence"/>
</dbReference>
<organism evidence="2 3">
    <name type="scientific">Nonomuraea dietziae</name>
    <dbReference type="NCBI Taxonomy" id="65515"/>
    <lineage>
        <taxon>Bacteria</taxon>
        <taxon>Bacillati</taxon>
        <taxon>Actinomycetota</taxon>
        <taxon>Actinomycetes</taxon>
        <taxon>Streptosporangiales</taxon>
        <taxon>Streptosporangiaceae</taxon>
        <taxon>Nonomuraea</taxon>
    </lineage>
</organism>
<keyword evidence="1" id="KW-0812">Transmembrane</keyword>
<dbReference type="AlphaFoldDB" id="A0A7W5V590"/>
<name>A0A7W5V590_9ACTN</name>
<evidence type="ECO:0000313" key="2">
    <source>
        <dbReference type="EMBL" id="MBB3730846.1"/>
    </source>
</evidence>
<evidence type="ECO:0008006" key="4">
    <source>
        <dbReference type="Google" id="ProtNLM"/>
    </source>
</evidence>
<feature type="transmembrane region" description="Helical" evidence="1">
    <location>
        <begin position="180"/>
        <end position="199"/>
    </location>
</feature>
<dbReference type="EMBL" id="JACIBV010000001">
    <property type="protein sequence ID" value="MBB3730846.1"/>
    <property type="molecule type" value="Genomic_DNA"/>
</dbReference>
<accession>A0A7W5V590</accession>
<keyword evidence="1" id="KW-1133">Transmembrane helix</keyword>
<proteinExistence type="predicted"/>
<evidence type="ECO:0000313" key="3">
    <source>
        <dbReference type="Proteomes" id="UP000579945"/>
    </source>
</evidence>
<evidence type="ECO:0000256" key="1">
    <source>
        <dbReference type="SAM" id="Phobius"/>
    </source>
</evidence>
<feature type="transmembrane region" description="Helical" evidence="1">
    <location>
        <begin position="205"/>
        <end position="229"/>
    </location>
</feature>